<sequence>MLEGRWYHFTQQLLQSSSSSLTKLTVYGQSFRFSDWSEVLPTWSFPQLKELALGRTEIALPDLHTFLLRHPSISMLELTGISSVGRVDELLLSKTDFLPNLEKLIATPEYTIPFLAASPSLFLKLKSLEILQDWFTSPYWFVLNDYDKLMQSIAGRTVAYGVVLTTDLAFEFTSSQRERILQWFTASQCTHRLPSVKRLSLQYYHDGFTDGHRCCWSDMEDGLVTLSSWLKMWPGLTELVVGEELFPGTTVREWADANPEGPHGLWDSCSTLQSVLIQELGQKFTRPGLE</sequence>
<reference evidence="1 2" key="1">
    <citation type="journal article" date="2010" name="Proc. Natl. Acad. Sci. U.S.A.">
        <title>Insights into evolution of multicellular fungi from the assembled chromosomes of the mushroom Coprinopsis cinerea (Coprinus cinereus).</title>
        <authorList>
            <person name="Stajich J.E."/>
            <person name="Wilke S.K."/>
            <person name="Ahren D."/>
            <person name="Au C.H."/>
            <person name="Birren B.W."/>
            <person name="Borodovsky M."/>
            <person name="Burns C."/>
            <person name="Canback B."/>
            <person name="Casselton L.A."/>
            <person name="Cheng C.K."/>
            <person name="Deng J."/>
            <person name="Dietrich F.S."/>
            <person name="Fargo D.C."/>
            <person name="Farman M.L."/>
            <person name="Gathman A.C."/>
            <person name="Goldberg J."/>
            <person name="Guigo R."/>
            <person name="Hoegger P.J."/>
            <person name="Hooker J.B."/>
            <person name="Huggins A."/>
            <person name="James T.Y."/>
            <person name="Kamada T."/>
            <person name="Kilaru S."/>
            <person name="Kodira C."/>
            <person name="Kues U."/>
            <person name="Kupfer D."/>
            <person name="Kwan H.S."/>
            <person name="Lomsadze A."/>
            <person name="Li W."/>
            <person name="Lilly W.W."/>
            <person name="Ma L.J."/>
            <person name="Mackey A.J."/>
            <person name="Manning G."/>
            <person name="Martin F."/>
            <person name="Muraguchi H."/>
            <person name="Natvig D.O."/>
            <person name="Palmerini H."/>
            <person name="Ramesh M.A."/>
            <person name="Rehmeyer C.J."/>
            <person name="Roe B.A."/>
            <person name="Shenoy N."/>
            <person name="Stanke M."/>
            <person name="Ter-Hovhannisyan V."/>
            <person name="Tunlid A."/>
            <person name="Velagapudi R."/>
            <person name="Vision T.J."/>
            <person name="Zeng Q."/>
            <person name="Zolan M.E."/>
            <person name="Pukkila P.J."/>
        </authorList>
    </citation>
    <scope>NUCLEOTIDE SEQUENCE [LARGE SCALE GENOMIC DNA]</scope>
    <source>
        <strain evidence="2">Okayama-7 / 130 / ATCC MYA-4618 / FGSC 9003</strain>
    </source>
</reference>
<dbReference type="InParanoid" id="D6RNC8"/>
<dbReference type="AlphaFoldDB" id="D6RNC8"/>
<dbReference type="KEGG" id="cci:CC1G_15598"/>
<evidence type="ECO:0008006" key="3">
    <source>
        <dbReference type="Google" id="ProtNLM"/>
    </source>
</evidence>
<dbReference type="RefSeq" id="XP_002911056.1">
    <property type="nucleotide sequence ID" value="XM_002911010.1"/>
</dbReference>
<evidence type="ECO:0000313" key="2">
    <source>
        <dbReference type="Proteomes" id="UP000001861"/>
    </source>
</evidence>
<name>D6RNC8_COPC7</name>
<dbReference type="SUPFAM" id="SSF52047">
    <property type="entry name" value="RNI-like"/>
    <property type="match status" value="1"/>
</dbReference>
<accession>D6RNC8</accession>
<comment type="caution">
    <text evidence="1">The sequence shown here is derived from an EMBL/GenBank/DDBJ whole genome shotgun (WGS) entry which is preliminary data.</text>
</comment>
<organism evidence="1 2">
    <name type="scientific">Coprinopsis cinerea (strain Okayama-7 / 130 / ATCC MYA-4618 / FGSC 9003)</name>
    <name type="common">Inky cap fungus</name>
    <name type="synonym">Hormographiella aspergillata</name>
    <dbReference type="NCBI Taxonomy" id="240176"/>
    <lineage>
        <taxon>Eukaryota</taxon>
        <taxon>Fungi</taxon>
        <taxon>Dikarya</taxon>
        <taxon>Basidiomycota</taxon>
        <taxon>Agaricomycotina</taxon>
        <taxon>Agaricomycetes</taxon>
        <taxon>Agaricomycetidae</taxon>
        <taxon>Agaricales</taxon>
        <taxon>Agaricineae</taxon>
        <taxon>Psathyrellaceae</taxon>
        <taxon>Coprinopsis</taxon>
    </lineage>
</organism>
<dbReference type="VEuPathDB" id="FungiDB:CC1G_15598"/>
<evidence type="ECO:0000313" key="1">
    <source>
        <dbReference type="EMBL" id="EFI27562.1"/>
    </source>
</evidence>
<keyword evidence="2" id="KW-1185">Reference proteome</keyword>
<dbReference type="Proteomes" id="UP000001861">
    <property type="component" value="Unassembled WGS sequence"/>
</dbReference>
<dbReference type="HOGENOM" id="CLU_959828_0_0_1"/>
<gene>
    <name evidence="1" type="ORF">CC1G_15598</name>
</gene>
<dbReference type="OrthoDB" id="3071324at2759"/>
<dbReference type="GeneID" id="9378225"/>
<dbReference type="EMBL" id="AACS02000006">
    <property type="protein sequence ID" value="EFI27562.1"/>
    <property type="molecule type" value="Genomic_DNA"/>
</dbReference>
<proteinExistence type="predicted"/>
<protein>
    <recommendedName>
        <fullName evidence="3">F-box domain-containing protein</fullName>
    </recommendedName>
</protein>